<reference evidence="1" key="2">
    <citation type="submission" date="2013-04" db="UniProtKB">
        <authorList>
            <consortium name="EnsemblPlants"/>
        </authorList>
    </citation>
    <scope>IDENTIFICATION</scope>
</reference>
<dbReference type="EnsemblPlants" id="OB06G31820.1">
    <property type="protein sequence ID" value="OB06G31820.1"/>
    <property type="gene ID" value="OB06G31820"/>
</dbReference>
<name>J3MGN8_ORYBR</name>
<keyword evidence="2" id="KW-1185">Reference proteome</keyword>
<dbReference type="HOGENOM" id="CLU_2501557_0_0_1"/>
<evidence type="ECO:0000313" key="2">
    <source>
        <dbReference type="Proteomes" id="UP000006038"/>
    </source>
</evidence>
<protein>
    <submittedName>
        <fullName evidence="1">Uncharacterized protein</fullName>
    </submittedName>
</protein>
<evidence type="ECO:0000313" key="1">
    <source>
        <dbReference type="EnsemblPlants" id="OB06G31820.1"/>
    </source>
</evidence>
<proteinExistence type="predicted"/>
<dbReference type="Gramene" id="OB06G31820.1">
    <property type="protein sequence ID" value="OB06G31820.1"/>
    <property type="gene ID" value="OB06G31820"/>
</dbReference>
<dbReference type="Proteomes" id="UP000006038">
    <property type="component" value="Chromosome 6"/>
</dbReference>
<dbReference type="AlphaFoldDB" id="J3MGN8"/>
<accession>J3MGN8</accession>
<organism evidence="1">
    <name type="scientific">Oryza brachyantha</name>
    <name type="common">malo sina</name>
    <dbReference type="NCBI Taxonomy" id="4533"/>
    <lineage>
        <taxon>Eukaryota</taxon>
        <taxon>Viridiplantae</taxon>
        <taxon>Streptophyta</taxon>
        <taxon>Embryophyta</taxon>
        <taxon>Tracheophyta</taxon>
        <taxon>Spermatophyta</taxon>
        <taxon>Magnoliopsida</taxon>
        <taxon>Liliopsida</taxon>
        <taxon>Poales</taxon>
        <taxon>Poaceae</taxon>
        <taxon>BOP clade</taxon>
        <taxon>Oryzoideae</taxon>
        <taxon>Oryzeae</taxon>
        <taxon>Oryzinae</taxon>
        <taxon>Oryza</taxon>
    </lineage>
</organism>
<reference evidence="1" key="1">
    <citation type="journal article" date="2013" name="Nat. Commun.">
        <title>Whole-genome sequencing of Oryza brachyantha reveals mechanisms underlying Oryza genome evolution.</title>
        <authorList>
            <person name="Chen J."/>
            <person name="Huang Q."/>
            <person name="Gao D."/>
            <person name="Wang J."/>
            <person name="Lang Y."/>
            <person name="Liu T."/>
            <person name="Li B."/>
            <person name="Bai Z."/>
            <person name="Luis Goicoechea J."/>
            <person name="Liang C."/>
            <person name="Chen C."/>
            <person name="Zhang W."/>
            <person name="Sun S."/>
            <person name="Liao Y."/>
            <person name="Zhang X."/>
            <person name="Yang L."/>
            <person name="Song C."/>
            <person name="Wang M."/>
            <person name="Shi J."/>
            <person name="Liu G."/>
            <person name="Liu J."/>
            <person name="Zhou H."/>
            <person name="Zhou W."/>
            <person name="Yu Q."/>
            <person name="An N."/>
            <person name="Chen Y."/>
            <person name="Cai Q."/>
            <person name="Wang B."/>
            <person name="Liu B."/>
            <person name="Min J."/>
            <person name="Huang Y."/>
            <person name="Wu H."/>
            <person name="Li Z."/>
            <person name="Zhang Y."/>
            <person name="Yin Y."/>
            <person name="Song W."/>
            <person name="Jiang J."/>
            <person name="Jackson S.A."/>
            <person name="Wing R.A."/>
            <person name="Wang J."/>
            <person name="Chen M."/>
        </authorList>
    </citation>
    <scope>NUCLEOTIDE SEQUENCE [LARGE SCALE GENOMIC DNA]</scope>
    <source>
        <strain evidence="1">cv. IRGC 101232</strain>
    </source>
</reference>
<sequence>MSCNFSMNSAVSFSLFQNSELSCSTELVVNSAISYSLFQNSELDLMEYICMQIAEFTLGDCYEVSRNNQRNSSFPSHLSTYVATPI</sequence>